<dbReference type="InterPro" id="IPR040605">
    <property type="entry name" value="Glyco_hydro2_dom5"/>
</dbReference>
<dbReference type="PRINTS" id="PR00132">
    <property type="entry name" value="GLHYDRLASE2"/>
</dbReference>
<feature type="domain" description="Glycoside hydrolase family 2 immunoglobulin-like beta-sandwich" evidence="4">
    <location>
        <begin position="169"/>
        <end position="282"/>
    </location>
</feature>
<dbReference type="SUPFAM" id="SSF51445">
    <property type="entry name" value="(Trans)glycosidases"/>
    <property type="match status" value="1"/>
</dbReference>
<sequence>MNSKILFNDGWTFAKSSLDPSAVQQAAMATEVQETLNRSELQGLTFVPVDLPHDWLIYNTLNLYENSIGWYRKTFVYSGNTEEQEVALAFDGVYMDSTLYVNGKRIGEWKYGYSSFEHEITEALVPGENEILVKIVHLSPNSRWYSGAGIYRSVWLKTRSRSAYIVTDGIYVSTRREEQEWRMEIETELRLGPDRHQEFVLTHTLFHKGDVVQTSSATLVPAVDPGMQNVQTLRLTSPRLWSPNEPQLYTLVTELSLLTSGENAGKEERLVIERVTQSVGFREVKMDPDKGLFINGVPMKLNGVCEHHDLGALGSAFNKEALRRRFRLLKEMGVNAVRTAHNMPTPELMELAAEMGLFVVSEAFDMWERSKTMYDYSRFFKEWAQRDVESWVRRDRNHPSLLMWSIGNEIYDTHADERGQEITRMLMEEVHRHDPKHNGKVTIGSNYMPWENAQKCADIVKVAGYNYAEKYYERHHAEHPDWIIYGSETSSVVQSRGIYHFPLEQSILADDDEQCSALGNSPTSWGAKSAEACILAERDTPFSLGQFLWAGFDYIGEPTPYHTKNAYFGQLDTATFPKDSYYIYQSAWTNYRERPMVHLFPYWDFNPGQLIDVRACSNAPKVELFCNGISQGSFTIDHQHGLELVPTWKIPYQPGEIKAVAYDDQGEIIATDVQRSFKDAARIKLKSDKSFLLANGTDLTFIEISMEDEDANPVRNANNRVTVEVAGAGRLIGLDNGDSTDYDPYKGTSRRLFSGKAMAIVAANTTPGTIVVKVSSKGMESQSITLKSRSVDPGSITGISAQFGNRELPCVVGIPSEIPVRKIEIISLAGQQLTAEHPEIQLEAKLYPANTSYTEVEWSVVNDAGIPSNLAQIEADGHRARLRALGDGRFRVRCTSRNGTDKIKLISELEFQATGLGEAQKDPYSFISAGLYDYSFGEIGNGNERGVATSRDGESRIGFRNLDFGLQGSDEITLPIFALTSEPYLIQIWEGMPGEEGSEQIAEVIYQKETRWNVYQEATFRLNKRLRGITSICFVLKQKIHLKGFSFTRQNRALLRNAAADCDHIYGDSFRIEGNNVEGIGNNVSLEMKQLDFEGEGASKLLICGHSLIDKNTIHVQFTANGKENRQLIEFTQTDGYEVKEFPLNRVTGVQDVTFIFLPGSNFDFSWFQFVK</sequence>
<dbReference type="InterPro" id="IPR051913">
    <property type="entry name" value="GH2_Domain-Containing"/>
</dbReference>
<evidence type="ECO:0000313" key="10">
    <source>
        <dbReference type="Proteomes" id="UP001292216"/>
    </source>
</evidence>
<dbReference type="Pfam" id="PF02836">
    <property type="entry name" value="Glyco_hydro_2_C"/>
    <property type="match status" value="1"/>
</dbReference>
<dbReference type="Pfam" id="PF00703">
    <property type="entry name" value="Glyco_hydro_2"/>
    <property type="match status" value="1"/>
</dbReference>
<name>A0ABU5PIP9_9BACL</name>
<dbReference type="InterPro" id="IPR006103">
    <property type="entry name" value="Glyco_hydro_2_cat"/>
</dbReference>
<dbReference type="Gene3D" id="3.20.20.80">
    <property type="entry name" value="Glycosidases"/>
    <property type="match status" value="1"/>
</dbReference>
<evidence type="ECO:0000259" key="5">
    <source>
        <dbReference type="Pfam" id="PF02836"/>
    </source>
</evidence>
<evidence type="ECO:0000256" key="2">
    <source>
        <dbReference type="ARBA" id="ARBA00022801"/>
    </source>
</evidence>
<dbReference type="InterPro" id="IPR032311">
    <property type="entry name" value="DUF4982"/>
</dbReference>
<dbReference type="EMBL" id="JAYERP010000001">
    <property type="protein sequence ID" value="MEA3569572.1"/>
    <property type="molecule type" value="Genomic_DNA"/>
</dbReference>
<dbReference type="InterPro" id="IPR017853">
    <property type="entry name" value="GH"/>
</dbReference>
<dbReference type="Gene3D" id="2.60.120.260">
    <property type="entry name" value="Galactose-binding domain-like"/>
    <property type="match status" value="3"/>
</dbReference>
<evidence type="ECO:0000256" key="3">
    <source>
        <dbReference type="ARBA" id="ARBA00023295"/>
    </source>
</evidence>
<feature type="domain" description="DUF4982" evidence="7">
    <location>
        <begin position="608"/>
        <end position="669"/>
    </location>
</feature>
<dbReference type="SUPFAM" id="SSF49785">
    <property type="entry name" value="Galactose-binding domain-like"/>
    <property type="match status" value="1"/>
</dbReference>
<dbReference type="Gene3D" id="2.60.40.10">
    <property type="entry name" value="Immunoglobulins"/>
    <property type="match status" value="3"/>
</dbReference>
<evidence type="ECO:0000259" key="7">
    <source>
        <dbReference type="Pfam" id="PF16355"/>
    </source>
</evidence>
<dbReference type="Proteomes" id="UP001292216">
    <property type="component" value="Unassembled WGS sequence"/>
</dbReference>
<organism evidence="9 10">
    <name type="scientific">Paenibacillus phoenicis</name>
    <dbReference type="NCBI Taxonomy" id="554117"/>
    <lineage>
        <taxon>Bacteria</taxon>
        <taxon>Bacillati</taxon>
        <taxon>Bacillota</taxon>
        <taxon>Bacilli</taxon>
        <taxon>Bacillales</taxon>
        <taxon>Paenibacillaceae</taxon>
        <taxon>Paenibacillus</taxon>
    </lineage>
</organism>
<comment type="similarity">
    <text evidence="1">Belongs to the glycosyl hydrolase 2 family.</text>
</comment>
<comment type="caution">
    <text evidence="9">The sequence shown here is derived from an EMBL/GenBank/DDBJ whole genome shotgun (WGS) entry which is preliminary data.</text>
</comment>
<accession>A0ABU5PIP9</accession>
<dbReference type="PROSITE" id="PS00608">
    <property type="entry name" value="GLYCOSYL_HYDROL_F2_2"/>
    <property type="match status" value="1"/>
</dbReference>
<reference evidence="9 10" key="1">
    <citation type="submission" date="2023-12" db="EMBL/GenBank/DDBJ databases">
        <title>Whole genome sequencing of Paenibacillus phoenicis isolated from the Phoenix Mars Lander spacecraft assembly facility.</title>
        <authorList>
            <person name="Garcia A."/>
            <person name="Venkateswaran K."/>
        </authorList>
    </citation>
    <scope>NUCLEOTIDE SEQUENCE [LARGE SCALE GENOMIC DNA]</scope>
    <source>
        <strain evidence="9 10">3PO2SA</strain>
    </source>
</reference>
<dbReference type="RefSeq" id="WP_323076560.1">
    <property type="nucleotide sequence ID" value="NZ_CBCSKM010000011.1"/>
</dbReference>
<evidence type="ECO:0000259" key="6">
    <source>
        <dbReference type="Pfam" id="PF02837"/>
    </source>
</evidence>
<evidence type="ECO:0000259" key="4">
    <source>
        <dbReference type="Pfam" id="PF00703"/>
    </source>
</evidence>
<dbReference type="InterPro" id="IPR006102">
    <property type="entry name" value="Ig-like_GH2"/>
</dbReference>
<feature type="domain" description="Glycosyl hydrolases family 2 sugar binding" evidence="6">
    <location>
        <begin position="65"/>
        <end position="158"/>
    </location>
</feature>
<keyword evidence="3" id="KW-0326">Glycosidase</keyword>
<dbReference type="PANTHER" id="PTHR42732:SF1">
    <property type="entry name" value="BETA-MANNOSIDASE"/>
    <property type="match status" value="1"/>
</dbReference>
<dbReference type="PANTHER" id="PTHR42732">
    <property type="entry name" value="BETA-GALACTOSIDASE"/>
    <property type="match status" value="1"/>
</dbReference>
<dbReference type="InterPro" id="IPR036156">
    <property type="entry name" value="Beta-gal/glucu_dom_sf"/>
</dbReference>
<feature type="domain" description="Glycoside hydrolase family 2" evidence="8">
    <location>
        <begin position="683"/>
        <end position="785"/>
    </location>
</feature>
<dbReference type="SUPFAM" id="SSF49303">
    <property type="entry name" value="beta-Galactosidase/glucuronidase domain"/>
    <property type="match status" value="1"/>
</dbReference>
<keyword evidence="10" id="KW-1185">Reference proteome</keyword>
<gene>
    <name evidence="9" type="ORF">U9M73_06120</name>
</gene>
<evidence type="ECO:0000313" key="9">
    <source>
        <dbReference type="EMBL" id="MEA3569572.1"/>
    </source>
</evidence>
<dbReference type="InterPro" id="IPR023232">
    <property type="entry name" value="Glyco_hydro_2_AS"/>
</dbReference>
<dbReference type="CDD" id="cd04084">
    <property type="entry name" value="CBM6_xylanase-like"/>
    <property type="match status" value="1"/>
</dbReference>
<dbReference type="InterPro" id="IPR006101">
    <property type="entry name" value="Glyco_hydro_2"/>
</dbReference>
<dbReference type="InterPro" id="IPR013783">
    <property type="entry name" value="Ig-like_fold"/>
</dbReference>
<evidence type="ECO:0000256" key="1">
    <source>
        <dbReference type="ARBA" id="ARBA00007401"/>
    </source>
</evidence>
<dbReference type="InterPro" id="IPR008979">
    <property type="entry name" value="Galactose-bd-like_sf"/>
</dbReference>
<protein>
    <submittedName>
        <fullName evidence="9">Glycoside hydrolase family 2 TIM barrel-domain containing protein</fullName>
    </submittedName>
</protein>
<dbReference type="InterPro" id="IPR006104">
    <property type="entry name" value="Glyco_hydro_2_N"/>
</dbReference>
<dbReference type="Pfam" id="PF02837">
    <property type="entry name" value="Glyco_hydro_2_N"/>
    <property type="match status" value="1"/>
</dbReference>
<dbReference type="Pfam" id="PF18565">
    <property type="entry name" value="Glyco_hydro2_C5"/>
    <property type="match status" value="1"/>
</dbReference>
<keyword evidence="2 9" id="KW-0378">Hydrolase</keyword>
<evidence type="ECO:0000259" key="8">
    <source>
        <dbReference type="Pfam" id="PF18565"/>
    </source>
</evidence>
<proteinExistence type="inferred from homology"/>
<feature type="domain" description="Glycoside hydrolase family 2 catalytic" evidence="5">
    <location>
        <begin position="289"/>
        <end position="436"/>
    </location>
</feature>
<dbReference type="GO" id="GO:0016787">
    <property type="term" value="F:hydrolase activity"/>
    <property type="evidence" value="ECO:0007669"/>
    <property type="project" value="UniProtKB-KW"/>
</dbReference>
<dbReference type="Pfam" id="PF16355">
    <property type="entry name" value="DUF4982"/>
    <property type="match status" value="1"/>
</dbReference>